<dbReference type="Pfam" id="PF00534">
    <property type="entry name" value="Glycos_transf_1"/>
    <property type="match status" value="1"/>
</dbReference>
<dbReference type="Proteomes" id="UP000430202">
    <property type="component" value="Unassembled WGS sequence"/>
</dbReference>
<gene>
    <name evidence="2" type="ORF">MARI151_20769</name>
</gene>
<sequence length="365" mass="41606">MTSLKICFFIPFFPFTKGGAEYQSKLIALELLNLGHDVFFISQGLKNGQLIYEDGFKIYGVEVISNIEEKVTLYKDFSKTFKKIILVENPDIVYQRILNTFSYRISTITNKLDIPYVLHIADNYSIEFKGVKGFIKKQLFKNVVKNNVAIITQTNYQYSIIKELAQNNLIIKVPNMHPKILKEVITKQKNEILWIGNARPVKQLELYLELAKSYEGSNYLFKVIGNLPNTVYGQQLQKIIKESTNVKYFGEQENTFINKELSSVGLLINTSVSEGFSNTFIQAWMSGTPVLSLNSDPDGIIEQFDLGVNCNGDTSKLFIEMKTILDSEIYQETCINALKVSNELFSLQKNVKLIENLFKDITGAN</sequence>
<organism evidence="2 3">
    <name type="scientific">Maribacter litoralis</name>
    <dbReference type="NCBI Taxonomy" id="2059726"/>
    <lineage>
        <taxon>Bacteria</taxon>
        <taxon>Pseudomonadati</taxon>
        <taxon>Bacteroidota</taxon>
        <taxon>Flavobacteriia</taxon>
        <taxon>Flavobacteriales</taxon>
        <taxon>Flavobacteriaceae</taxon>
        <taxon>Maribacter</taxon>
    </lineage>
</organism>
<evidence type="ECO:0000313" key="3">
    <source>
        <dbReference type="Proteomes" id="UP000430202"/>
    </source>
</evidence>
<accession>A0A653R8U3</accession>
<dbReference type="RefSeq" id="WP_159302611.1">
    <property type="nucleotide sequence ID" value="NZ_LR733271.1"/>
</dbReference>
<dbReference type="PANTHER" id="PTHR12526">
    <property type="entry name" value="GLYCOSYLTRANSFERASE"/>
    <property type="match status" value="1"/>
</dbReference>
<evidence type="ECO:0000259" key="1">
    <source>
        <dbReference type="Pfam" id="PF00534"/>
    </source>
</evidence>
<dbReference type="AlphaFoldDB" id="A0A653R8U3"/>
<dbReference type="GO" id="GO:0016757">
    <property type="term" value="F:glycosyltransferase activity"/>
    <property type="evidence" value="ECO:0007669"/>
    <property type="project" value="InterPro"/>
</dbReference>
<proteinExistence type="predicted"/>
<dbReference type="PANTHER" id="PTHR12526:SF630">
    <property type="entry name" value="GLYCOSYLTRANSFERASE"/>
    <property type="match status" value="1"/>
</dbReference>
<name>A0A653R8U3_9FLAO</name>
<reference evidence="2 3" key="1">
    <citation type="submission" date="2019-10" db="EMBL/GenBank/DDBJ databases">
        <authorList>
            <person name="Karimi E."/>
        </authorList>
    </citation>
    <scope>NUCLEOTIDE SEQUENCE [LARGE SCALE GENOMIC DNA]</scope>
    <source>
        <strain evidence="2">Maribacter sp. 151</strain>
    </source>
</reference>
<evidence type="ECO:0000313" key="2">
    <source>
        <dbReference type="EMBL" id="VXB50322.1"/>
    </source>
</evidence>
<dbReference type="Gene3D" id="3.40.50.2000">
    <property type="entry name" value="Glycogen Phosphorylase B"/>
    <property type="match status" value="2"/>
</dbReference>
<keyword evidence="3" id="KW-1185">Reference proteome</keyword>
<dbReference type="SUPFAM" id="SSF53756">
    <property type="entry name" value="UDP-Glycosyltransferase/glycogen phosphorylase"/>
    <property type="match status" value="1"/>
</dbReference>
<feature type="domain" description="Glycosyl transferase family 1" evidence="1">
    <location>
        <begin position="183"/>
        <end position="304"/>
    </location>
</feature>
<protein>
    <submittedName>
        <fullName evidence="2">Glycosyltransferase</fullName>
    </submittedName>
</protein>
<dbReference type="EMBL" id="CABWLR010000002">
    <property type="protein sequence ID" value="VXB50322.1"/>
    <property type="molecule type" value="Genomic_DNA"/>
</dbReference>
<dbReference type="InterPro" id="IPR001296">
    <property type="entry name" value="Glyco_trans_1"/>
</dbReference>
<keyword evidence="2" id="KW-0808">Transferase</keyword>